<organism evidence="2">
    <name type="scientific">Mariniphaga anaerophila</name>
    <dbReference type="NCBI Taxonomy" id="1484053"/>
    <lineage>
        <taxon>Bacteria</taxon>
        <taxon>Pseudomonadati</taxon>
        <taxon>Bacteroidota</taxon>
        <taxon>Bacteroidia</taxon>
        <taxon>Marinilabiliales</taxon>
        <taxon>Prolixibacteraceae</taxon>
        <taxon>Mariniphaga</taxon>
    </lineage>
</organism>
<evidence type="ECO:0000259" key="1">
    <source>
        <dbReference type="Pfam" id="PF09603"/>
    </source>
</evidence>
<gene>
    <name evidence="2" type="ORF">ENN90_07775</name>
</gene>
<evidence type="ECO:0000313" key="2">
    <source>
        <dbReference type="EMBL" id="HDR51503.1"/>
    </source>
</evidence>
<protein>
    <recommendedName>
        <fullName evidence="1">Fibrobacter succinogenes major paralogous domain-containing protein</fullName>
    </recommendedName>
</protein>
<name>A0A831PQB2_9BACT</name>
<dbReference type="NCBIfam" id="TIGR02145">
    <property type="entry name" value="Fib_succ_major"/>
    <property type="match status" value="1"/>
</dbReference>
<dbReference type="AlphaFoldDB" id="A0A831PQB2"/>
<dbReference type="EMBL" id="DSDK01000427">
    <property type="protein sequence ID" value="HDR51503.1"/>
    <property type="molecule type" value="Genomic_DNA"/>
</dbReference>
<dbReference type="Pfam" id="PF09603">
    <property type="entry name" value="Fib_succ_major"/>
    <property type="match status" value="1"/>
</dbReference>
<proteinExistence type="predicted"/>
<dbReference type="Proteomes" id="UP000886047">
    <property type="component" value="Unassembled WGS sequence"/>
</dbReference>
<accession>A0A831PQB2</accession>
<reference evidence="2" key="1">
    <citation type="journal article" date="2020" name="mSystems">
        <title>Genome- and Community-Level Interaction Insights into Carbon Utilization and Element Cycling Functions of Hydrothermarchaeota in Hydrothermal Sediment.</title>
        <authorList>
            <person name="Zhou Z."/>
            <person name="Liu Y."/>
            <person name="Xu W."/>
            <person name="Pan J."/>
            <person name="Luo Z.H."/>
            <person name="Li M."/>
        </authorList>
    </citation>
    <scope>NUCLEOTIDE SEQUENCE [LARGE SCALE GENOMIC DNA]</scope>
    <source>
        <strain evidence="2">SpSt-1217</strain>
    </source>
</reference>
<comment type="caution">
    <text evidence="2">The sequence shown here is derived from an EMBL/GenBank/DDBJ whole genome shotgun (WGS) entry which is preliminary data.</text>
</comment>
<dbReference type="InterPro" id="IPR011871">
    <property type="entry name" value="Fib_succ_major"/>
</dbReference>
<sequence length="187" mass="21016">WVKIGDQIWMAENLAYVPYVCAPDSQCGIWIYGYNGEGSYGTNYHTYGALYDFETAMEVCPEGWHLPSDEEWMELERFLGMEEDALYDMDNLFRGQVSGIGGKLKETGLTYWKAPNEGATNETGFSALPGGGKYNRYLSIKEVGCFWTSTKQDSNEAITRIYSSNHGGSGRYTNNLRDGLSVRCVKN</sequence>
<feature type="non-terminal residue" evidence="2">
    <location>
        <position position="1"/>
    </location>
</feature>
<feature type="domain" description="Fibrobacter succinogenes major paralogous" evidence="1">
    <location>
        <begin position="2"/>
        <end position="186"/>
    </location>
</feature>